<name>A0A162MQJ6_9HYPO</name>
<dbReference type="AlphaFoldDB" id="A0A162MQJ6"/>
<dbReference type="InterPro" id="IPR007320">
    <property type="entry name" value="PDCD2_C"/>
</dbReference>
<gene>
    <name evidence="3" type="ORF">SPI_02087</name>
</gene>
<feature type="region of interest" description="Disordered" evidence="1">
    <location>
        <begin position="170"/>
        <end position="240"/>
    </location>
</feature>
<dbReference type="PANTHER" id="PTHR47524">
    <property type="entry name" value="20S RRNA ACCUMULATION PROTEIN 4"/>
    <property type="match status" value="1"/>
</dbReference>
<dbReference type="GO" id="GO:0005737">
    <property type="term" value="C:cytoplasm"/>
    <property type="evidence" value="ECO:0007669"/>
    <property type="project" value="InterPro"/>
</dbReference>
<dbReference type="EMBL" id="AZHD01000003">
    <property type="protein sequence ID" value="OAA65300.1"/>
    <property type="molecule type" value="Genomic_DNA"/>
</dbReference>
<accession>A0A162MQJ6</accession>
<evidence type="ECO:0000313" key="3">
    <source>
        <dbReference type="EMBL" id="OAA65300.1"/>
    </source>
</evidence>
<dbReference type="STRING" id="1081102.A0A162MQJ6"/>
<dbReference type="OrthoDB" id="443682at2759"/>
<evidence type="ECO:0000313" key="4">
    <source>
        <dbReference type="Proteomes" id="UP000076874"/>
    </source>
</evidence>
<proteinExistence type="predicted"/>
<dbReference type="Proteomes" id="UP000076874">
    <property type="component" value="Unassembled WGS sequence"/>
</dbReference>
<dbReference type="PANTHER" id="PTHR47524:SF1">
    <property type="entry name" value="20S RRNA ACCUMULATION PROTEIN 4"/>
    <property type="match status" value="1"/>
</dbReference>
<organism evidence="3 4">
    <name type="scientific">Niveomyces insectorum RCEF 264</name>
    <dbReference type="NCBI Taxonomy" id="1081102"/>
    <lineage>
        <taxon>Eukaryota</taxon>
        <taxon>Fungi</taxon>
        <taxon>Dikarya</taxon>
        <taxon>Ascomycota</taxon>
        <taxon>Pezizomycotina</taxon>
        <taxon>Sordariomycetes</taxon>
        <taxon>Hypocreomycetidae</taxon>
        <taxon>Hypocreales</taxon>
        <taxon>Cordycipitaceae</taxon>
        <taxon>Niveomyces</taxon>
    </lineage>
</organism>
<comment type="caution">
    <text evidence="3">The sequence shown here is derived from an EMBL/GenBank/DDBJ whole genome shotgun (WGS) entry which is preliminary data.</text>
</comment>
<feature type="domain" description="Programmed cell death protein 2 C-terminal" evidence="2">
    <location>
        <begin position="337"/>
        <end position="472"/>
    </location>
</feature>
<keyword evidence="4" id="KW-1185">Reference proteome</keyword>
<evidence type="ECO:0000256" key="1">
    <source>
        <dbReference type="SAM" id="MobiDB-lite"/>
    </source>
</evidence>
<dbReference type="Pfam" id="PF04194">
    <property type="entry name" value="PDCD2_C"/>
    <property type="match status" value="1"/>
</dbReference>
<evidence type="ECO:0000259" key="2">
    <source>
        <dbReference type="Pfam" id="PF04194"/>
    </source>
</evidence>
<feature type="compositionally biased region" description="Low complexity" evidence="1">
    <location>
        <begin position="204"/>
        <end position="228"/>
    </location>
</feature>
<dbReference type="GO" id="GO:0030490">
    <property type="term" value="P:maturation of SSU-rRNA"/>
    <property type="evidence" value="ECO:0007669"/>
    <property type="project" value="TreeGrafter"/>
</dbReference>
<protein>
    <submittedName>
        <fullName evidence="3">Pdcd2 domain protein</fullName>
    </submittedName>
</protein>
<reference evidence="3 4" key="1">
    <citation type="journal article" date="2016" name="Genome Biol. Evol.">
        <title>Divergent and convergent evolution of fungal pathogenicity.</title>
        <authorList>
            <person name="Shang Y."/>
            <person name="Xiao G."/>
            <person name="Zheng P."/>
            <person name="Cen K."/>
            <person name="Zhan S."/>
            <person name="Wang C."/>
        </authorList>
    </citation>
    <scope>NUCLEOTIDE SEQUENCE [LARGE SCALE GENOMIC DNA]</scope>
    <source>
        <strain evidence="3 4">RCEF 264</strain>
    </source>
</reference>
<sequence length="479" mass="50038">MPPYDSDSSEDDDDATTQLSYTETDVLLGYAQSDAGGETVSRLGGRPEWLVADQPPSAALARCRVCQSLLVLLLQLNGELPDRFPHHQRRLYVFACRNKACRRKAGSIRVLRGVRVEAGADAGTGTPSVAAEPKKQTAAPADTLPKPAGTAPGLGEALFGVKNPFSSAATAGGGGGNPFAATTSSTTKGSSAPHAQNPFSVGGASAAAAATTTPAANTLSSSSSASPAQPQPPSDAADDLPTTFAETLSLNTNKDAFALPTHRPAAPPEPWPPAESWPPAYPVSWIAEAEYETLDSTPAALPDQAVRMEVDDTAAATAGGGSGGGKEDKYVFESSMDAAFQKFADRVAQNPEQVIRYEFSGQPLFYNKDDAVAAVWGEGQHRAGGDPHASITTVLASHSANRLPPCPNCRARRVFEVQLMPHAIDLLEADELGLEGMDWGTVVVGVCERDCQAPGTAPGAASYLEEWAGVQWEELAAKR</sequence>
<feature type="compositionally biased region" description="Low complexity" evidence="1">
    <location>
        <begin position="178"/>
        <end position="192"/>
    </location>
</feature>
<feature type="region of interest" description="Disordered" evidence="1">
    <location>
        <begin position="121"/>
        <end position="151"/>
    </location>
</feature>